<protein>
    <submittedName>
        <fullName evidence="1">Phage terminase small subunit</fullName>
    </submittedName>
</protein>
<organism evidence="1 2">
    <name type="scientific">Undibacterium danionis</name>
    <dbReference type="NCBI Taxonomy" id="1812100"/>
    <lineage>
        <taxon>Bacteria</taxon>
        <taxon>Pseudomonadati</taxon>
        <taxon>Pseudomonadota</taxon>
        <taxon>Betaproteobacteria</taxon>
        <taxon>Burkholderiales</taxon>
        <taxon>Oxalobacteraceae</taxon>
        <taxon>Undibacterium</taxon>
    </lineage>
</organism>
<gene>
    <name evidence="1" type="primary">gpM</name>
    <name evidence="1" type="ORF">ACFFJH_18480</name>
</gene>
<evidence type="ECO:0000313" key="2">
    <source>
        <dbReference type="Proteomes" id="UP001589844"/>
    </source>
</evidence>
<keyword evidence="2" id="KW-1185">Reference proteome</keyword>
<dbReference type="EMBL" id="JBHLXJ010000033">
    <property type="protein sequence ID" value="MFC0351810.1"/>
    <property type="molecule type" value="Genomic_DNA"/>
</dbReference>
<name>A0ABV6IK07_9BURK</name>
<dbReference type="Proteomes" id="UP001589844">
    <property type="component" value="Unassembled WGS sequence"/>
</dbReference>
<proteinExistence type="predicted"/>
<dbReference type="RefSeq" id="WP_390214506.1">
    <property type="nucleotide sequence ID" value="NZ_JBHLXJ010000033.1"/>
</dbReference>
<reference evidence="1 2" key="1">
    <citation type="submission" date="2024-09" db="EMBL/GenBank/DDBJ databases">
        <authorList>
            <person name="Sun Q."/>
            <person name="Mori K."/>
        </authorList>
    </citation>
    <scope>NUCLEOTIDE SEQUENCE [LARGE SCALE GENOMIC DNA]</scope>
    <source>
        <strain evidence="1 2">CCM 8677</strain>
    </source>
</reference>
<dbReference type="Pfam" id="PF05944">
    <property type="entry name" value="Phage_term_smal"/>
    <property type="match status" value="1"/>
</dbReference>
<dbReference type="InterPro" id="IPR010270">
    <property type="entry name" value="Phage_P2_GpM"/>
</dbReference>
<comment type="caution">
    <text evidence="1">The sequence shown here is derived from an EMBL/GenBank/DDBJ whole genome shotgun (WGS) entry which is preliminary data.</text>
</comment>
<evidence type="ECO:0000313" key="1">
    <source>
        <dbReference type="EMBL" id="MFC0351810.1"/>
    </source>
</evidence>
<accession>A0ABV6IK07</accession>
<sequence>MSRLSPAQQHRQRVLSVKAAEQSTHGGVVSGSAYELMLIKLATDRQQLKSIQSIQRKIELKRELVAGYQDWLDAAISKGNGAQDMIVSTLLVWHIDIGDFQRALQIAYYMMQHDMPLPDQYNRNLATLLLDEIPDAYIKAEKIDADAVNVLKAVDFLTADKDAPDQARAKLHKALAYAYVQPLGEEDLLPEQVEQAQLALTEFNKALALFESIGVKKDIERLERRIKKATPG</sequence>